<dbReference type="InterPro" id="IPR009061">
    <property type="entry name" value="DNA-bd_dom_put_sf"/>
</dbReference>
<evidence type="ECO:0000259" key="1">
    <source>
        <dbReference type="Pfam" id="PF12728"/>
    </source>
</evidence>
<dbReference type="Pfam" id="PF12728">
    <property type="entry name" value="HTH_17"/>
    <property type="match status" value="1"/>
</dbReference>
<gene>
    <name evidence="2" type="ORF">J2T19_000585</name>
</gene>
<keyword evidence="3" id="KW-1185">Reference proteome</keyword>
<dbReference type="RefSeq" id="WP_307212941.1">
    <property type="nucleotide sequence ID" value="NZ_JAUSTI010000001.1"/>
</dbReference>
<dbReference type="EMBL" id="JAUSTI010000001">
    <property type="protein sequence ID" value="MDQ0169148.1"/>
    <property type="molecule type" value="Genomic_DNA"/>
</dbReference>
<dbReference type="InterPro" id="IPR036388">
    <property type="entry name" value="WH-like_DNA-bd_sf"/>
</dbReference>
<organism evidence="2 3">
    <name type="scientific">Paenibacillus tundrae</name>
    <dbReference type="NCBI Taxonomy" id="528187"/>
    <lineage>
        <taxon>Bacteria</taxon>
        <taxon>Bacillati</taxon>
        <taxon>Bacillota</taxon>
        <taxon>Bacilli</taxon>
        <taxon>Bacillales</taxon>
        <taxon>Paenibacillaceae</taxon>
        <taxon>Paenibacillus</taxon>
    </lineage>
</organism>
<evidence type="ECO:0000313" key="2">
    <source>
        <dbReference type="EMBL" id="MDQ0169148.1"/>
    </source>
</evidence>
<dbReference type="NCBIfam" id="TIGR01764">
    <property type="entry name" value="excise"/>
    <property type="match status" value="1"/>
</dbReference>
<evidence type="ECO:0000313" key="3">
    <source>
        <dbReference type="Proteomes" id="UP001233836"/>
    </source>
</evidence>
<dbReference type="Gene3D" id="1.10.10.10">
    <property type="entry name" value="Winged helix-like DNA-binding domain superfamily/Winged helix DNA-binding domain"/>
    <property type="match status" value="1"/>
</dbReference>
<comment type="caution">
    <text evidence="2">The sequence shown here is derived from an EMBL/GenBank/DDBJ whole genome shotgun (WGS) entry which is preliminary data.</text>
</comment>
<dbReference type="Proteomes" id="UP001233836">
    <property type="component" value="Unassembled WGS sequence"/>
</dbReference>
<reference evidence="2 3" key="1">
    <citation type="submission" date="2023-07" db="EMBL/GenBank/DDBJ databases">
        <title>Sorghum-associated microbial communities from plants grown in Nebraska, USA.</title>
        <authorList>
            <person name="Schachtman D."/>
        </authorList>
    </citation>
    <scope>NUCLEOTIDE SEQUENCE [LARGE SCALE GENOMIC DNA]</scope>
    <source>
        <strain evidence="2 3">DS1314</strain>
    </source>
</reference>
<sequence>MEVTIDQTRFTVPEAARYLGMSEDTVRVLCREKKLPHYRAGGSNSTKAKILFRVETLDKWMDQQEKENCIGWEGERV</sequence>
<protein>
    <submittedName>
        <fullName evidence="2">Excisionase family DNA binding protein</fullName>
    </submittedName>
</protein>
<accession>A0ABT9W7D0</accession>
<dbReference type="InterPro" id="IPR041657">
    <property type="entry name" value="HTH_17"/>
</dbReference>
<name>A0ABT9W7D0_9BACL</name>
<proteinExistence type="predicted"/>
<dbReference type="SUPFAM" id="SSF46955">
    <property type="entry name" value="Putative DNA-binding domain"/>
    <property type="match status" value="1"/>
</dbReference>
<dbReference type="InterPro" id="IPR010093">
    <property type="entry name" value="SinI_DNA-bd"/>
</dbReference>
<feature type="domain" description="Helix-turn-helix" evidence="1">
    <location>
        <begin position="10"/>
        <end position="64"/>
    </location>
</feature>